<dbReference type="EMBL" id="JBAMIC010000001">
    <property type="protein sequence ID" value="KAK7115473.1"/>
    <property type="molecule type" value="Genomic_DNA"/>
</dbReference>
<dbReference type="InterPro" id="IPR013579">
    <property type="entry name" value="FAST_2"/>
</dbReference>
<evidence type="ECO:0000259" key="1">
    <source>
        <dbReference type="PROSITE" id="PS51286"/>
    </source>
</evidence>
<dbReference type="GO" id="GO:0035770">
    <property type="term" value="C:ribonucleoprotein granule"/>
    <property type="evidence" value="ECO:0007669"/>
    <property type="project" value="TreeGrafter"/>
</dbReference>
<dbReference type="GO" id="GO:0005759">
    <property type="term" value="C:mitochondrial matrix"/>
    <property type="evidence" value="ECO:0007669"/>
    <property type="project" value="TreeGrafter"/>
</dbReference>
<dbReference type="Pfam" id="PF08368">
    <property type="entry name" value="FAST_2"/>
    <property type="match status" value="1"/>
</dbReference>
<dbReference type="GO" id="GO:0003723">
    <property type="term" value="F:RNA binding"/>
    <property type="evidence" value="ECO:0007669"/>
    <property type="project" value="TreeGrafter"/>
</dbReference>
<dbReference type="Pfam" id="PF08373">
    <property type="entry name" value="RAP"/>
    <property type="match status" value="1"/>
</dbReference>
<reference evidence="2 3" key="1">
    <citation type="submission" date="2024-02" db="EMBL/GenBank/DDBJ databases">
        <title>Chromosome-scale genome assembly of the rough periwinkle Littorina saxatilis.</title>
        <authorList>
            <person name="De Jode A."/>
            <person name="Faria R."/>
            <person name="Formenti G."/>
            <person name="Sims Y."/>
            <person name="Smith T.P."/>
            <person name="Tracey A."/>
            <person name="Wood J.M.D."/>
            <person name="Zagrodzka Z.B."/>
            <person name="Johannesson K."/>
            <person name="Butlin R.K."/>
            <person name="Leder E.H."/>
        </authorList>
    </citation>
    <scope>NUCLEOTIDE SEQUENCE [LARGE SCALE GENOMIC DNA]</scope>
    <source>
        <strain evidence="2">Snail1</strain>
        <tissue evidence="2">Muscle</tissue>
    </source>
</reference>
<dbReference type="GO" id="GO:0044528">
    <property type="term" value="P:regulation of mitochondrial mRNA stability"/>
    <property type="evidence" value="ECO:0007669"/>
    <property type="project" value="TreeGrafter"/>
</dbReference>
<sequence length="944" mass="109441">MYRYLMRQPFAQAVTVSVVRSGGRNRTAVDARHYFMGRNSARGKSGISYSQWHFWRKAVSARDHLHPPFQVSTALLTTRSAAETSQAPESVNDVFERYSALLGAGNFRPESFIDFATSLCSAVYTGLSWLPWLHSDNRIIAFMQILMNDRNKDLLREPLYGHKHFQNIYDHIDRNVDHIPKQDCPSILLALLYSGLEKEDHLVIKLLGECYDAASMLNMHQLRDLTHVFQCLGGRDFALAEKIVCRMEEMLHPPTCEFQFEITDLCASNPVIAVYMSKGLLEKCVSAMLYKVQEKSPDLDVVTIGCCFRYARKMAFRVERENLTEIKVLGKAALDTFTNFEQFESYNIAEICHNAKRLGYYSGDVVEKMQKRSWELLRDEKSKVEIGDVTNLLFAFSRDLPSQEKKEIGQLLMKHLDDADVLTLSNIADNMLELGLNDPDLVALFQWKVMQNIDNISQYITRLVKVLRLLRERLEYDTVFNQQMCEILLKLLDRRQGYDPTFVVVVSQFVLPNVRTIVPAVLLECLLNVIPRCSLSLMLLVLNGMQKMKGPWSRSLHNQILEIRTRIQQNAGELIENAVHANQLAQLVKGLHIKSQNRDFLLLDRMMDHYPKLTKTMSRQDYLKTVHIFKRLSHPYYHPEVFEDLITFAKENYPRINFFGVLDLVDVLANAAYRPENFADFSAFAVQVLKDAMEEENYIGQITMANHLTVMQIFPDNALGHIFTFDYLEEVDGIIEDEPDRRTFLKNLMMQLNRSVILECPHLDVPWFHEQYCREKAHVSNRKEFQRNVLFVDDVQSALQEVLRGLKFLGHNVYSPYFHPIDFEIVLDAEGQPVPNSAMRLLNPEEFGYQRVAVMLIANQQLCANSHRRRGQYLRDRRHLEMLGYRVEEICRYDWNSMALSDWGAKVNFVRNKIFPRSKKSGAKEQEAPTIFTSESSAMHPYWR</sequence>
<comment type="caution">
    <text evidence="2">The sequence shown here is derived from an EMBL/GenBank/DDBJ whole genome shotgun (WGS) entry which is preliminary data.</text>
</comment>
<dbReference type="InterPro" id="IPR013584">
    <property type="entry name" value="RAP"/>
</dbReference>
<dbReference type="Proteomes" id="UP001374579">
    <property type="component" value="Unassembled WGS sequence"/>
</dbReference>
<name>A0AAN9GNW2_9CAEN</name>
<feature type="domain" description="RAP" evidence="1">
    <location>
        <begin position="852"/>
        <end position="912"/>
    </location>
</feature>
<dbReference type="SMART" id="SM00952">
    <property type="entry name" value="RAP"/>
    <property type="match status" value="1"/>
</dbReference>
<keyword evidence="3" id="KW-1185">Reference proteome</keyword>
<dbReference type="PROSITE" id="PS51286">
    <property type="entry name" value="RAP"/>
    <property type="match status" value="1"/>
</dbReference>
<dbReference type="InterPro" id="IPR050870">
    <property type="entry name" value="FAST_kinase"/>
</dbReference>
<protein>
    <recommendedName>
        <fullName evidence="1">RAP domain-containing protein</fullName>
    </recommendedName>
</protein>
<dbReference type="PANTHER" id="PTHR21228:SF72">
    <property type="entry name" value="LD32258P"/>
    <property type="match status" value="1"/>
</dbReference>
<dbReference type="AlphaFoldDB" id="A0AAN9GNW2"/>
<dbReference type="GO" id="GO:0000963">
    <property type="term" value="P:mitochondrial RNA processing"/>
    <property type="evidence" value="ECO:0007669"/>
    <property type="project" value="TreeGrafter"/>
</dbReference>
<organism evidence="2 3">
    <name type="scientific">Littorina saxatilis</name>
    <dbReference type="NCBI Taxonomy" id="31220"/>
    <lineage>
        <taxon>Eukaryota</taxon>
        <taxon>Metazoa</taxon>
        <taxon>Spiralia</taxon>
        <taxon>Lophotrochozoa</taxon>
        <taxon>Mollusca</taxon>
        <taxon>Gastropoda</taxon>
        <taxon>Caenogastropoda</taxon>
        <taxon>Littorinimorpha</taxon>
        <taxon>Littorinoidea</taxon>
        <taxon>Littorinidae</taxon>
        <taxon>Littorina</taxon>
    </lineage>
</organism>
<accession>A0AAN9GNW2</accession>
<evidence type="ECO:0000313" key="3">
    <source>
        <dbReference type="Proteomes" id="UP001374579"/>
    </source>
</evidence>
<gene>
    <name evidence="2" type="ORF">V1264_001330</name>
</gene>
<proteinExistence type="predicted"/>
<dbReference type="PANTHER" id="PTHR21228">
    <property type="entry name" value="FAST LEU-RICH DOMAIN-CONTAINING"/>
    <property type="match status" value="1"/>
</dbReference>
<evidence type="ECO:0000313" key="2">
    <source>
        <dbReference type="EMBL" id="KAK7115473.1"/>
    </source>
</evidence>